<dbReference type="Pfam" id="PF20086">
    <property type="entry name" value="DUF6478"/>
    <property type="match status" value="1"/>
</dbReference>
<accession>A0A0F9BIG3</accession>
<dbReference type="InterPro" id="IPR045514">
    <property type="entry name" value="DUF6478"/>
</dbReference>
<name>A0A0F9BIG3_9ZZZZ</name>
<organism evidence="1">
    <name type="scientific">marine sediment metagenome</name>
    <dbReference type="NCBI Taxonomy" id="412755"/>
    <lineage>
        <taxon>unclassified sequences</taxon>
        <taxon>metagenomes</taxon>
        <taxon>ecological metagenomes</taxon>
    </lineage>
</organism>
<comment type="caution">
    <text evidence="1">The sequence shown here is derived from an EMBL/GenBank/DDBJ whole genome shotgun (WGS) entry which is preliminary data.</text>
</comment>
<reference evidence="1" key="1">
    <citation type="journal article" date="2015" name="Nature">
        <title>Complex archaea that bridge the gap between prokaryotes and eukaryotes.</title>
        <authorList>
            <person name="Spang A."/>
            <person name="Saw J.H."/>
            <person name="Jorgensen S.L."/>
            <person name="Zaremba-Niedzwiedzka K."/>
            <person name="Martijn J."/>
            <person name="Lind A.E."/>
            <person name="van Eijk R."/>
            <person name="Schleper C."/>
            <person name="Guy L."/>
            <person name="Ettema T.J."/>
        </authorList>
    </citation>
    <scope>NUCLEOTIDE SEQUENCE</scope>
</reference>
<protein>
    <submittedName>
        <fullName evidence="1">Uncharacterized protein</fullName>
    </submittedName>
</protein>
<gene>
    <name evidence="1" type="ORF">LCGC14_2442960</name>
</gene>
<sequence>MRSPHPERQAPFGLKLDVFRFDGTFLSLVVDLPREAIEGMRRSHILRIDAHLEMERPLEILARLNIKHGPNTEQLVAELSPQDETGRAVVEFDLAYTKLNEKRIESAWIDLIFEGPDMNEITMHDLTLSRHPRSEI</sequence>
<evidence type="ECO:0000313" key="1">
    <source>
        <dbReference type="EMBL" id="KKL21684.1"/>
    </source>
</evidence>
<dbReference type="EMBL" id="LAZR01037636">
    <property type="protein sequence ID" value="KKL21684.1"/>
    <property type="molecule type" value="Genomic_DNA"/>
</dbReference>
<proteinExistence type="predicted"/>
<dbReference type="AlphaFoldDB" id="A0A0F9BIG3"/>